<keyword evidence="8" id="KW-1185">Reference proteome</keyword>
<dbReference type="AlphaFoldDB" id="A0A1M4SE28"/>
<evidence type="ECO:0000259" key="5">
    <source>
        <dbReference type="Pfam" id="PF00891"/>
    </source>
</evidence>
<accession>A0A1M4SE28</accession>
<dbReference type="STRING" id="1121391.SAMN02745206_00074"/>
<reference evidence="8" key="1">
    <citation type="submission" date="2016-11" db="EMBL/GenBank/DDBJ databases">
        <authorList>
            <person name="Varghese N."/>
            <person name="Submissions S."/>
        </authorList>
    </citation>
    <scope>NUCLEOTIDE SEQUENCE [LARGE SCALE GENOMIC DNA]</scope>
    <source>
        <strain evidence="8">DSM 9756</strain>
    </source>
</reference>
<dbReference type="Pfam" id="PF08100">
    <property type="entry name" value="Dimerisation"/>
    <property type="match status" value="1"/>
</dbReference>
<dbReference type="Gene3D" id="3.40.50.150">
    <property type="entry name" value="Vaccinia Virus protein VP39"/>
    <property type="match status" value="1"/>
</dbReference>
<protein>
    <submittedName>
        <fullName evidence="7">Ubiquinone/menaquinone biosynthesis C-methylase UbiE</fullName>
    </submittedName>
</protein>
<dbReference type="InterPro" id="IPR001077">
    <property type="entry name" value="COMT_C"/>
</dbReference>
<keyword evidence="7" id="KW-0830">Ubiquinone</keyword>
<sequence>MTPNTDPLEEVRGFMKSRVLLTAAELDVFTAIDEEPLSAERLANRKGVDVRALTRILDCLVTFGHLTKKDGIYSLTDRGSLFSAKHPRTVLPMVLHMNHVWNNWHHLTTTVKEGINNQREPATDSGLESLKAFIGAMHVVGRTLAQEIARSLDLRAYRTLLDIGGGSGTYTVAFLETNPSLRAVLFDLPDVIPMAKERLEQAGMLDRVTLVSGDFYRDELPPGCDLALLSAIIHQNSREENRELYAKIKRALAPGGSLLIRDHIMDPERTWPPAGALFAINMLANTSGGDTYTYREVAEDLESAGFHSIQWIRKGERMDSLVLART</sequence>
<evidence type="ECO:0000313" key="8">
    <source>
        <dbReference type="Proteomes" id="UP000184076"/>
    </source>
</evidence>
<feature type="active site" description="Proton acceptor" evidence="4">
    <location>
        <position position="234"/>
    </location>
</feature>
<evidence type="ECO:0000313" key="7">
    <source>
        <dbReference type="EMBL" id="SHE30493.1"/>
    </source>
</evidence>
<evidence type="ECO:0000256" key="1">
    <source>
        <dbReference type="ARBA" id="ARBA00022603"/>
    </source>
</evidence>
<dbReference type="PIRSF" id="PIRSF005739">
    <property type="entry name" value="O-mtase"/>
    <property type="match status" value="1"/>
</dbReference>
<dbReference type="PANTHER" id="PTHR43712:SF2">
    <property type="entry name" value="O-METHYLTRANSFERASE CICE"/>
    <property type="match status" value="1"/>
</dbReference>
<dbReference type="InterPro" id="IPR016461">
    <property type="entry name" value="COMT-like"/>
</dbReference>
<evidence type="ECO:0000256" key="3">
    <source>
        <dbReference type="ARBA" id="ARBA00022691"/>
    </source>
</evidence>
<dbReference type="Gene3D" id="1.10.10.10">
    <property type="entry name" value="Winged helix-like DNA-binding domain superfamily/Winged helix DNA-binding domain"/>
    <property type="match status" value="1"/>
</dbReference>
<dbReference type="InterPro" id="IPR012967">
    <property type="entry name" value="COMT_dimerisation"/>
</dbReference>
<feature type="domain" description="O-methyltransferase C-terminal" evidence="5">
    <location>
        <begin position="131"/>
        <end position="306"/>
    </location>
</feature>
<dbReference type="InterPro" id="IPR029063">
    <property type="entry name" value="SAM-dependent_MTases_sf"/>
</dbReference>
<dbReference type="SUPFAM" id="SSF46785">
    <property type="entry name" value="Winged helix' DNA-binding domain"/>
    <property type="match status" value="1"/>
</dbReference>
<dbReference type="GO" id="GO:0032259">
    <property type="term" value="P:methylation"/>
    <property type="evidence" value="ECO:0007669"/>
    <property type="project" value="UniProtKB-KW"/>
</dbReference>
<dbReference type="PANTHER" id="PTHR43712">
    <property type="entry name" value="PUTATIVE (AFU_ORTHOLOGUE AFUA_4G14580)-RELATED"/>
    <property type="match status" value="1"/>
</dbReference>
<dbReference type="InterPro" id="IPR036388">
    <property type="entry name" value="WH-like_DNA-bd_sf"/>
</dbReference>
<dbReference type="CDD" id="cd02440">
    <property type="entry name" value="AdoMet_MTases"/>
    <property type="match status" value="1"/>
</dbReference>
<feature type="domain" description="O-methyltransferase dimerisation" evidence="6">
    <location>
        <begin position="11"/>
        <end position="83"/>
    </location>
</feature>
<gene>
    <name evidence="7" type="ORF">SAMN02745206_00074</name>
</gene>
<dbReference type="EMBL" id="FQVB01000003">
    <property type="protein sequence ID" value="SHE30493.1"/>
    <property type="molecule type" value="Genomic_DNA"/>
</dbReference>
<keyword evidence="3" id="KW-0949">S-adenosyl-L-methionine</keyword>
<dbReference type="Proteomes" id="UP000184076">
    <property type="component" value="Unassembled WGS sequence"/>
</dbReference>
<organism evidence="7 8">
    <name type="scientific">Desulfacinum infernum DSM 9756</name>
    <dbReference type="NCBI Taxonomy" id="1121391"/>
    <lineage>
        <taxon>Bacteria</taxon>
        <taxon>Pseudomonadati</taxon>
        <taxon>Thermodesulfobacteriota</taxon>
        <taxon>Syntrophobacteria</taxon>
        <taxon>Syntrophobacterales</taxon>
        <taxon>Syntrophobacteraceae</taxon>
        <taxon>Desulfacinum</taxon>
    </lineage>
</organism>
<dbReference type="GO" id="GO:0046983">
    <property type="term" value="F:protein dimerization activity"/>
    <property type="evidence" value="ECO:0007669"/>
    <property type="project" value="InterPro"/>
</dbReference>
<proteinExistence type="predicted"/>
<evidence type="ECO:0000259" key="6">
    <source>
        <dbReference type="Pfam" id="PF08100"/>
    </source>
</evidence>
<keyword evidence="2" id="KW-0808">Transferase</keyword>
<name>A0A1M4SE28_9BACT</name>
<dbReference type="Pfam" id="PF00891">
    <property type="entry name" value="Methyltransf_2"/>
    <property type="match status" value="1"/>
</dbReference>
<dbReference type="RefSeq" id="WP_073035869.1">
    <property type="nucleotide sequence ID" value="NZ_FQVB01000003.1"/>
</dbReference>
<dbReference type="InterPro" id="IPR036390">
    <property type="entry name" value="WH_DNA-bd_sf"/>
</dbReference>
<evidence type="ECO:0000256" key="4">
    <source>
        <dbReference type="PIRSR" id="PIRSR005739-1"/>
    </source>
</evidence>
<dbReference type="OrthoDB" id="9767938at2"/>
<dbReference type="GO" id="GO:0008171">
    <property type="term" value="F:O-methyltransferase activity"/>
    <property type="evidence" value="ECO:0007669"/>
    <property type="project" value="InterPro"/>
</dbReference>
<keyword evidence="1 7" id="KW-0489">Methyltransferase</keyword>
<dbReference type="PROSITE" id="PS51683">
    <property type="entry name" value="SAM_OMT_II"/>
    <property type="match status" value="1"/>
</dbReference>
<dbReference type="SUPFAM" id="SSF53335">
    <property type="entry name" value="S-adenosyl-L-methionine-dependent methyltransferases"/>
    <property type="match status" value="1"/>
</dbReference>
<evidence type="ECO:0000256" key="2">
    <source>
        <dbReference type="ARBA" id="ARBA00022679"/>
    </source>
</evidence>